<gene>
    <name evidence="1" type="ORF">EYC84_001322</name>
</gene>
<sequence length="125" mass="14133">MDFQHANSSEYIYSEKDKYIYSYNLQSTSVTVLFSIEITRTQQPEAAQKYRKDFSGLHPELLESLSLDLRVQLQRTNTLSGSQSSLKLQLPPINSLAVLHELSELTSLRSVALVSHSTNIQTLSN</sequence>
<comment type="caution">
    <text evidence="1">The sequence shown here is derived from an EMBL/GenBank/DDBJ whole genome shotgun (WGS) entry which is preliminary data.</text>
</comment>
<proteinExistence type="predicted"/>
<accession>A0A5M9JP12</accession>
<reference evidence="1 2" key="1">
    <citation type="submission" date="2019-06" db="EMBL/GenBank/DDBJ databases">
        <title>Genome Sequence of the Brown Rot Fungal Pathogen Monilinia fructicola.</title>
        <authorList>
            <person name="De Miccolis Angelini R.M."/>
            <person name="Landi L."/>
            <person name="Abate D."/>
            <person name="Pollastro S."/>
            <person name="Romanazzi G."/>
            <person name="Faretra F."/>
        </authorList>
    </citation>
    <scope>NUCLEOTIDE SEQUENCE [LARGE SCALE GENOMIC DNA]</scope>
    <source>
        <strain evidence="1 2">Mfrc123</strain>
    </source>
</reference>
<dbReference type="AlphaFoldDB" id="A0A5M9JP12"/>
<organism evidence="1 2">
    <name type="scientific">Monilinia fructicola</name>
    <name type="common">Brown rot fungus</name>
    <name type="synonym">Ciboria fructicola</name>
    <dbReference type="NCBI Taxonomy" id="38448"/>
    <lineage>
        <taxon>Eukaryota</taxon>
        <taxon>Fungi</taxon>
        <taxon>Dikarya</taxon>
        <taxon>Ascomycota</taxon>
        <taxon>Pezizomycotina</taxon>
        <taxon>Leotiomycetes</taxon>
        <taxon>Helotiales</taxon>
        <taxon>Sclerotiniaceae</taxon>
        <taxon>Monilinia</taxon>
    </lineage>
</organism>
<evidence type="ECO:0000313" key="2">
    <source>
        <dbReference type="Proteomes" id="UP000322873"/>
    </source>
</evidence>
<evidence type="ECO:0000313" key="1">
    <source>
        <dbReference type="EMBL" id="KAA8569739.1"/>
    </source>
</evidence>
<keyword evidence="2" id="KW-1185">Reference proteome</keyword>
<protein>
    <submittedName>
        <fullName evidence="1">Uncharacterized protein</fullName>
    </submittedName>
</protein>
<dbReference type="Proteomes" id="UP000322873">
    <property type="component" value="Unassembled WGS sequence"/>
</dbReference>
<name>A0A5M9JP12_MONFR</name>
<dbReference type="EMBL" id="VICG01000008">
    <property type="protein sequence ID" value="KAA8569739.1"/>
    <property type="molecule type" value="Genomic_DNA"/>
</dbReference>